<evidence type="ECO:0000256" key="7">
    <source>
        <dbReference type="ARBA" id="ARBA00023295"/>
    </source>
</evidence>
<name>A0AAV8VVR4_9CUCU</name>
<evidence type="ECO:0000256" key="3">
    <source>
        <dbReference type="ARBA" id="ARBA00022729"/>
    </source>
</evidence>
<evidence type="ECO:0000313" key="12">
    <source>
        <dbReference type="Proteomes" id="UP001159042"/>
    </source>
</evidence>
<evidence type="ECO:0000256" key="5">
    <source>
        <dbReference type="ARBA" id="ARBA00022801"/>
    </source>
</evidence>
<reference evidence="11 12" key="1">
    <citation type="journal article" date="2023" name="Insect Mol. Biol.">
        <title>Genome sequencing provides insights into the evolution of gene families encoding plant cell wall-degrading enzymes in longhorned beetles.</title>
        <authorList>
            <person name="Shin N.R."/>
            <person name="Okamura Y."/>
            <person name="Kirsch R."/>
            <person name="Pauchet Y."/>
        </authorList>
    </citation>
    <scope>NUCLEOTIDE SEQUENCE [LARGE SCALE GENOMIC DNA]</scope>
    <source>
        <strain evidence="11">EAD_L_NR</strain>
    </source>
</reference>
<proteinExistence type="inferred from homology"/>
<dbReference type="InterPro" id="IPR006626">
    <property type="entry name" value="PbH1"/>
</dbReference>
<evidence type="ECO:0000256" key="9">
    <source>
        <dbReference type="ARBA" id="ARBA00034074"/>
    </source>
</evidence>
<evidence type="ECO:0000313" key="11">
    <source>
        <dbReference type="EMBL" id="KAJ8918265.1"/>
    </source>
</evidence>
<evidence type="ECO:0000256" key="10">
    <source>
        <dbReference type="RuleBase" id="RU361169"/>
    </source>
</evidence>
<organism evidence="11 12">
    <name type="scientific">Exocentrus adspersus</name>
    <dbReference type="NCBI Taxonomy" id="1586481"/>
    <lineage>
        <taxon>Eukaryota</taxon>
        <taxon>Metazoa</taxon>
        <taxon>Ecdysozoa</taxon>
        <taxon>Arthropoda</taxon>
        <taxon>Hexapoda</taxon>
        <taxon>Insecta</taxon>
        <taxon>Pterygota</taxon>
        <taxon>Neoptera</taxon>
        <taxon>Endopterygota</taxon>
        <taxon>Coleoptera</taxon>
        <taxon>Polyphaga</taxon>
        <taxon>Cucujiformia</taxon>
        <taxon>Chrysomeloidea</taxon>
        <taxon>Cerambycidae</taxon>
        <taxon>Lamiinae</taxon>
        <taxon>Acanthocinini</taxon>
        <taxon>Exocentrus</taxon>
    </lineage>
</organism>
<dbReference type="AlphaFoldDB" id="A0AAV8VVR4"/>
<dbReference type="GO" id="GO:0045490">
    <property type="term" value="P:pectin catabolic process"/>
    <property type="evidence" value="ECO:0007669"/>
    <property type="project" value="TreeGrafter"/>
</dbReference>
<dbReference type="InterPro" id="IPR050434">
    <property type="entry name" value="Glycosyl_hydrlase_28"/>
</dbReference>
<dbReference type="GO" id="GO:0004650">
    <property type="term" value="F:polygalacturonase activity"/>
    <property type="evidence" value="ECO:0007669"/>
    <property type="project" value="UniProtKB-EC"/>
</dbReference>
<dbReference type="GO" id="GO:0071555">
    <property type="term" value="P:cell wall organization"/>
    <property type="evidence" value="ECO:0007669"/>
    <property type="project" value="UniProtKB-KW"/>
</dbReference>
<dbReference type="PANTHER" id="PTHR31884:SF1">
    <property type="entry name" value="POLYGALACTURONASE"/>
    <property type="match status" value="1"/>
</dbReference>
<keyword evidence="6" id="KW-1015">Disulfide bond</keyword>
<sequence>MGNLKSPSLMGEQIPFVEEANFLGVVLDKTPRLTIKIMKRRFLVTFLGVLAAVKSSDSASCTISTYNEEVIKDTINKCEEIILSGITIPAGVTLDINLNQGNKLVFQGVLTWEFYEWDGPLLNITGTDVEISGAPDHLLDGRGNLWWDGKGGGGGKTKPMFFIAHGLRNSVIRNITIKNSPNHAIWIEDSDGVLAQDIYVDNKDGDTMGGHNTDGINVWRSNNVTIQRLTVYNQDDCVAIKSGTNLAISNTFCSGTHGLSIGSVGGRDYNIVEHVKVSNSKIVKSGNGIRIKTVYGATGAVTDVTYENITLEDITNYGIIIEGDYNINTGGAVGVATGGVPIKHLILKNITGTVKESGVNIYVLVKNATDWQWDGINVTGGGKKKTCDGAPEGISC</sequence>
<evidence type="ECO:0000256" key="1">
    <source>
        <dbReference type="ARBA" id="ARBA00008834"/>
    </source>
</evidence>
<evidence type="ECO:0000256" key="2">
    <source>
        <dbReference type="ARBA" id="ARBA00012736"/>
    </source>
</evidence>
<dbReference type="Gene3D" id="2.160.20.10">
    <property type="entry name" value="Single-stranded right-handed beta-helix, Pectin lyase-like"/>
    <property type="match status" value="1"/>
</dbReference>
<evidence type="ECO:0000256" key="4">
    <source>
        <dbReference type="ARBA" id="ARBA00022737"/>
    </source>
</evidence>
<dbReference type="Pfam" id="PF00295">
    <property type="entry name" value="Glyco_hydro_28"/>
    <property type="match status" value="1"/>
</dbReference>
<dbReference type="PANTHER" id="PTHR31884">
    <property type="entry name" value="POLYGALACTURONASE"/>
    <property type="match status" value="1"/>
</dbReference>
<dbReference type="SMART" id="SM00710">
    <property type="entry name" value="PbH1"/>
    <property type="match status" value="5"/>
</dbReference>
<dbReference type="EC" id="3.2.1.15" evidence="2"/>
<keyword evidence="12" id="KW-1185">Reference proteome</keyword>
<dbReference type="GO" id="GO:0005576">
    <property type="term" value="C:extracellular region"/>
    <property type="evidence" value="ECO:0007669"/>
    <property type="project" value="TreeGrafter"/>
</dbReference>
<accession>A0AAV8VVR4</accession>
<dbReference type="Proteomes" id="UP001159042">
    <property type="component" value="Unassembled WGS sequence"/>
</dbReference>
<evidence type="ECO:0000256" key="8">
    <source>
        <dbReference type="ARBA" id="ARBA00023316"/>
    </source>
</evidence>
<protein>
    <recommendedName>
        <fullName evidence="2">endo-polygalacturonase</fullName>
        <ecNumber evidence="2">3.2.1.15</ecNumber>
    </recommendedName>
</protein>
<keyword evidence="5 10" id="KW-0378">Hydrolase</keyword>
<dbReference type="FunFam" id="2.160.20.10:FF:000002">
    <property type="entry name" value="Endopolygalacturonase D"/>
    <property type="match status" value="1"/>
</dbReference>
<evidence type="ECO:0000256" key="6">
    <source>
        <dbReference type="ARBA" id="ARBA00023157"/>
    </source>
</evidence>
<comment type="caution">
    <text evidence="11">The sequence shown here is derived from an EMBL/GenBank/DDBJ whole genome shotgun (WGS) entry which is preliminary data.</text>
</comment>
<comment type="catalytic activity">
    <reaction evidence="9">
        <text>(1,4-alpha-D-galacturonosyl)n+m + H2O = (1,4-alpha-D-galacturonosyl)n + (1,4-alpha-D-galacturonosyl)m.</text>
        <dbReference type="EC" id="3.2.1.15"/>
    </reaction>
</comment>
<dbReference type="SUPFAM" id="SSF51126">
    <property type="entry name" value="Pectin lyase-like"/>
    <property type="match status" value="1"/>
</dbReference>
<dbReference type="InterPro" id="IPR012334">
    <property type="entry name" value="Pectin_lyas_fold"/>
</dbReference>
<keyword evidence="8" id="KW-0961">Cell wall biogenesis/degradation</keyword>
<dbReference type="InterPro" id="IPR000743">
    <property type="entry name" value="Glyco_hydro_28"/>
</dbReference>
<keyword evidence="3" id="KW-0732">Signal</keyword>
<dbReference type="InterPro" id="IPR011050">
    <property type="entry name" value="Pectin_lyase_fold/virulence"/>
</dbReference>
<gene>
    <name evidence="11" type="ORF">NQ315_014135</name>
</gene>
<keyword evidence="7 10" id="KW-0326">Glycosidase</keyword>
<keyword evidence="4" id="KW-0677">Repeat</keyword>
<comment type="similarity">
    <text evidence="1 10">Belongs to the glycosyl hydrolase 28 family.</text>
</comment>
<dbReference type="EMBL" id="JANEYG010000027">
    <property type="protein sequence ID" value="KAJ8918265.1"/>
    <property type="molecule type" value="Genomic_DNA"/>
</dbReference>